<organism evidence="8 9">
    <name type="scientific">Pelomonas aquatica</name>
    <dbReference type="NCBI Taxonomy" id="431058"/>
    <lineage>
        <taxon>Bacteria</taxon>
        <taxon>Pseudomonadati</taxon>
        <taxon>Pseudomonadota</taxon>
        <taxon>Betaproteobacteria</taxon>
        <taxon>Burkholderiales</taxon>
        <taxon>Sphaerotilaceae</taxon>
        <taxon>Roseateles</taxon>
    </lineage>
</organism>
<gene>
    <name evidence="8" type="ORF">EXJ73_13645</name>
</gene>
<keyword evidence="4 5" id="KW-0975">Bacterial flagellum</keyword>
<sequence length="484" mass="49772">MTSITGTSTMSSPGIGSGLDVSSIVTQLMAVESQPLKLMQIAAQKMQTQLSAYGKMQSLVSALQDATTPLLTSTNYSLTTAASSDVSSVGVATTTGAVAGNYAVSVSALAASQTLVSASGQFAATTDIVGTGTLTISLGSWNAGQTAFTPKTGAQSVSITIDSTSNTLAGVRDKINAANAGVTATIVTDSTGSRLALQSSSTGAVNGFKVAVTETGAAGLGRLAFDPSVNIRQMTQTTAAADTQATVNGIAITSSSTTLSNVIQGLTLTLGKVTTAPVQVTVSANTDALKAMVKSFAAAYNALNGFISDSTKYDPVAKQGALLQGDRTTLSLQTQLRNLLGGFGSASSTFNTLSSIGLRFQKDGSLQVDDTALSAAVQNPTELKKALSNVDLTSPVNNGFFKKLSDWEAIALGTTGSLPTIQQSLQKGVASNQKDQDAFQVRLSLTEKRLRDQYSALDSTMSKANALSKYVNQQITLWNNQRSS</sequence>
<evidence type="ECO:0000256" key="4">
    <source>
        <dbReference type="ARBA" id="ARBA00023143"/>
    </source>
</evidence>
<dbReference type="PANTHER" id="PTHR30288">
    <property type="entry name" value="FLAGELLAR CAP/ASSEMBLY PROTEIN FLID"/>
    <property type="match status" value="1"/>
</dbReference>
<dbReference type="GO" id="GO:0009424">
    <property type="term" value="C:bacterial-type flagellum hook"/>
    <property type="evidence" value="ECO:0007669"/>
    <property type="project" value="UniProtKB-UniRule"/>
</dbReference>
<keyword evidence="5" id="KW-0964">Secreted</keyword>
<dbReference type="RefSeq" id="WP_268152818.1">
    <property type="nucleotide sequence ID" value="NZ_JAPPUW010000017.1"/>
</dbReference>
<keyword evidence="8" id="KW-0282">Flagellum</keyword>
<feature type="domain" description="Flagellar hook-associated protein 2 C-terminal" evidence="7">
    <location>
        <begin position="240"/>
        <end position="466"/>
    </location>
</feature>
<dbReference type="InterPro" id="IPR040026">
    <property type="entry name" value="FliD"/>
</dbReference>
<dbReference type="Pfam" id="PF02465">
    <property type="entry name" value="FliD_N"/>
    <property type="match status" value="1"/>
</dbReference>
<evidence type="ECO:0000313" key="9">
    <source>
        <dbReference type="Proteomes" id="UP001152766"/>
    </source>
</evidence>
<dbReference type="AlphaFoldDB" id="A0A9X4LIC8"/>
<keyword evidence="8" id="KW-0969">Cilium</keyword>
<dbReference type="GO" id="GO:0071973">
    <property type="term" value="P:bacterial-type flagellum-dependent cell motility"/>
    <property type="evidence" value="ECO:0007669"/>
    <property type="project" value="TreeGrafter"/>
</dbReference>
<reference evidence="8" key="1">
    <citation type="submission" date="2019-02" db="EMBL/GenBank/DDBJ databases">
        <title>Draft genome of the type strain Pelomonas aquatica CCUG 52575T.</title>
        <authorList>
            <person name="Gomila M."/>
            <person name="Lalucat J."/>
        </authorList>
    </citation>
    <scope>NUCLEOTIDE SEQUENCE</scope>
    <source>
        <strain evidence="8">CCUG 52575</strain>
    </source>
</reference>
<evidence type="ECO:0000259" key="7">
    <source>
        <dbReference type="Pfam" id="PF07195"/>
    </source>
</evidence>
<comment type="function">
    <text evidence="5">Required for morphogenesis and for the elongation of the flagellar filament by facilitating polymerization of the flagellin monomers at the tip of growing filament. Forms a capping structure, which prevents flagellin subunits (transported through the central channel of the flagellum) from leaking out without polymerization at the distal end.</text>
</comment>
<dbReference type="EMBL" id="SGUG01000018">
    <property type="protein sequence ID" value="MDG0863509.1"/>
    <property type="molecule type" value="Genomic_DNA"/>
</dbReference>
<dbReference type="GO" id="GO:0009421">
    <property type="term" value="C:bacterial-type flagellum filament cap"/>
    <property type="evidence" value="ECO:0007669"/>
    <property type="project" value="InterPro"/>
</dbReference>
<dbReference type="Pfam" id="PF07195">
    <property type="entry name" value="FliD_C"/>
    <property type="match status" value="1"/>
</dbReference>
<dbReference type="InterPro" id="IPR010809">
    <property type="entry name" value="FliD_C"/>
</dbReference>
<name>A0A9X4LIC8_9BURK</name>
<comment type="similarity">
    <text evidence="1 5">Belongs to the FliD family.</text>
</comment>
<protein>
    <recommendedName>
        <fullName evidence="5">Flagellar hook-associated protein 2</fullName>
        <shortName evidence="5">HAP2</shortName>
    </recommendedName>
    <alternativeName>
        <fullName evidence="5">Flagellar cap protein</fullName>
    </alternativeName>
</protein>
<keyword evidence="8" id="KW-0966">Cell projection</keyword>
<keyword evidence="3" id="KW-0175">Coiled coil</keyword>
<evidence type="ECO:0000313" key="8">
    <source>
        <dbReference type="EMBL" id="MDG0863509.1"/>
    </source>
</evidence>
<dbReference type="Proteomes" id="UP001152766">
    <property type="component" value="Unassembled WGS sequence"/>
</dbReference>
<feature type="domain" description="Flagellar hook-associated protein 2 N-terminal" evidence="6">
    <location>
        <begin position="17"/>
        <end position="113"/>
    </location>
</feature>
<dbReference type="InterPro" id="IPR003481">
    <property type="entry name" value="FliD_N"/>
</dbReference>
<evidence type="ECO:0000256" key="3">
    <source>
        <dbReference type="ARBA" id="ARBA00023054"/>
    </source>
</evidence>
<comment type="subcellular location">
    <subcellularLocation>
        <location evidence="5">Secreted</location>
    </subcellularLocation>
    <subcellularLocation>
        <location evidence="5">Bacterial flagellum</location>
    </subcellularLocation>
</comment>
<evidence type="ECO:0000259" key="6">
    <source>
        <dbReference type="Pfam" id="PF02465"/>
    </source>
</evidence>
<dbReference type="GO" id="GO:0007155">
    <property type="term" value="P:cell adhesion"/>
    <property type="evidence" value="ECO:0007669"/>
    <property type="project" value="InterPro"/>
</dbReference>
<accession>A0A9X4LIC8</accession>
<comment type="caution">
    <text evidence="8">The sequence shown here is derived from an EMBL/GenBank/DDBJ whole genome shotgun (WGS) entry which is preliminary data.</text>
</comment>
<evidence type="ECO:0000256" key="1">
    <source>
        <dbReference type="ARBA" id="ARBA00009764"/>
    </source>
</evidence>
<keyword evidence="9" id="KW-1185">Reference proteome</keyword>
<evidence type="ECO:0000256" key="5">
    <source>
        <dbReference type="RuleBase" id="RU362066"/>
    </source>
</evidence>
<dbReference type="PANTHER" id="PTHR30288:SF0">
    <property type="entry name" value="FLAGELLAR HOOK-ASSOCIATED PROTEIN 2"/>
    <property type="match status" value="1"/>
</dbReference>
<comment type="subunit">
    <text evidence="2 5">Homopentamer.</text>
</comment>
<proteinExistence type="inferred from homology"/>
<evidence type="ECO:0000256" key="2">
    <source>
        <dbReference type="ARBA" id="ARBA00011255"/>
    </source>
</evidence>
<dbReference type="GO" id="GO:0005576">
    <property type="term" value="C:extracellular region"/>
    <property type="evidence" value="ECO:0007669"/>
    <property type="project" value="UniProtKB-SubCell"/>
</dbReference>